<evidence type="ECO:0000313" key="2">
    <source>
        <dbReference type="EMBL" id="KAH0909153.1"/>
    </source>
</evidence>
<comment type="caution">
    <text evidence="2">The sequence shown here is derived from an EMBL/GenBank/DDBJ whole genome shotgun (WGS) entry which is preliminary data.</text>
</comment>
<gene>
    <name evidence="2" type="ORF">HID58_032474</name>
</gene>
<feature type="transmembrane region" description="Helical" evidence="1">
    <location>
        <begin position="33"/>
        <end position="55"/>
    </location>
</feature>
<dbReference type="Proteomes" id="UP000824890">
    <property type="component" value="Unassembled WGS sequence"/>
</dbReference>
<keyword evidence="1" id="KW-0472">Membrane</keyword>
<sequence>MLLSLPGTISQAPPRTMCSGAGDAFSRRRGVSLLMLILNTTLCFLFHFSLCLLPARFLWIVGGSRSRRMLRRRRELQLFVVHLSAVLPLQVVLIPAMSREDSLAAALLWCSGSDPVAPPSDCRLSSQAVDLVQIFQPRMEPRIQLSHLISSSSRRPEFHRPLCSVAPHLTGDRSINTTCSDPSLWVPASYGAWVRARFSQSSMSSRGIVLFRSSSSYEEKPLPPYTLPMARGASSDLLPSVCFSFFIVLSSCGAVSTGPEDTSEITSVVLVDGVWTPTSLNVTILELYDFVVKAFPTHSSIVLNPLSSSFEDLSYLAYLHAGVYAYCKRGWLIPSCYCSEES</sequence>
<keyword evidence="1" id="KW-0812">Transmembrane</keyword>
<dbReference type="EMBL" id="JAGKQM010000009">
    <property type="protein sequence ID" value="KAH0909153.1"/>
    <property type="molecule type" value="Genomic_DNA"/>
</dbReference>
<evidence type="ECO:0000313" key="3">
    <source>
        <dbReference type="Proteomes" id="UP000824890"/>
    </source>
</evidence>
<reference evidence="2 3" key="1">
    <citation type="submission" date="2021-05" db="EMBL/GenBank/DDBJ databases">
        <title>Genome Assembly of Synthetic Allotetraploid Brassica napus Reveals Homoeologous Exchanges between Subgenomes.</title>
        <authorList>
            <person name="Davis J.T."/>
        </authorList>
    </citation>
    <scope>NUCLEOTIDE SEQUENCE [LARGE SCALE GENOMIC DNA]</scope>
    <source>
        <strain evidence="3">cv. Da-Ae</strain>
        <tissue evidence="2">Seedling</tissue>
    </source>
</reference>
<keyword evidence="3" id="KW-1185">Reference proteome</keyword>
<organism evidence="2 3">
    <name type="scientific">Brassica napus</name>
    <name type="common">Rape</name>
    <dbReference type="NCBI Taxonomy" id="3708"/>
    <lineage>
        <taxon>Eukaryota</taxon>
        <taxon>Viridiplantae</taxon>
        <taxon>Streptophyta</taxon>
        <taxon>Embryophyta</taxon>
        <taxon>Tracheophyta</taxon>
        <taxon>Spermatophyta</taxon>
        <taxon>Magnoliopsida</taxon>
        <taxon>eudicotyledons</taxon>
        <taxon>Gunneridae</taxon>
        <taxon>Pentapetalae</taxon>
        <taxon>rosids</taxon>
        <taxon>malvids</taxon>
        <taxon>Brassicales</taxon>
        <taxon>Brassicaceae</taxon>
        <taxon>Brassiceae</taxon>
        <taxon>Brassica</taxon>
    </lineage>
</organism>
<name>A0ABQ8BWL4_BRANA</name>
<accession>A0ABQ8BWL4</accession>
<protein>
    <submittedName>
        <fullName evidence="2">Uncharacterized protein</fullName>
    </submittedName>
</protein>
<feature type="transmembrane region" description="Helical" evidence="1">
    <location>
        <begin position="76"/>
        <end position="97"/>
    </location>
</feature>
<keyword evidence="1" id="KW-1133">Transmembrane helix</keyword>
<proteinExistence type="predicted"/>
<evidence type="ECO:0000256" key="1">
    <source>
        <dbReference type="SAM" id="Phobius"/>
    </source>
</evidence>